<reference evidence="5 6" key="1">
    <citation type="journal article" date="2009" name="Stand. Genomic Sci.">
        <title>Complete genome sequence of Desulfomicrobium baculatum type strain (X).</title>
        <authorList>
            <person name="Copeland A."/>
            <person name="Spring S."/>
            <person name="Goker M."/>
            <person name="Schneider S."/>
            <person name="Lapidus A."/>
            <person name="Del Rio T.G."/>
            <person name="Tice H."/>
            <person name="Cheng J.F."/>
            <person name="Chen F."/>
            <person name="Nolan M."/>
            <person name="Bruce D."/>
            <person name="Goodwin L."/>
            <person name="Pitluck S."/>
            <person name="Ivanova N."/>
            <person name="Mavrommatis K."/>
            <person name="Ovchinnikova G."/>
            <person name="Pati A."/>
            <person name="Chen A."/>
            <person name="Palaniappan K."/>
            <person name="Land M."/>
            <person name="Hauser L."/>
            <person name="Chang Y.J."/>
            <person name="Jeffries C.C."/>
            <person name="Meincke L."/>
            <person name="Sims D."/>
            <person name="Brettin T."/>
            <person name="Detter J.C."/>
            <person name="Han C."/>
            <person name="Chain P."/>
            <person name="Bristow J."/>
            <person name="Eisen J.A."/>
            <person name="Markowitz V."/>
            <person name="Hugenholtz P."/>
            <person name="Kyrpides N.C."/>
            <person name="Klenk H.P."/>
            <person name="Lucas S."/>
        </authorList>
    </citation>
    <scope>NUCLEOTIDE SEQUENCE [LARGE SCALE GENOMIC DNA]</scope>
    <source>
        <strain evidence="6">DSM 4028 / VKM B-1378 / X</strain>
    </source>
</reference>
<dbReference type="GO" id="GO:0003700">
    <property type="term" value="F:DNA-binding transcription factor activity"/>
    <property type="evidence" value="ECO:0007669"/>
    <property type="project" value="InterPro"/>
</dbReference>
<dbReference type="KEGG" id="dba:Dbac_1906"/>
<dbReference type="SMART" id="SM00418">
    <property type="entry name" value="HTH_ARSR"/>
    <property type="match status" value="1"/>
</dbReference>
<dbReference type="Gene3D" id="1.10.10.10">
    <property type="entry name" value="Winged helix-like DNA-binding domain superfamily/Winged helix DNA-binding domain"/>
    <property type="match status" value="1"/>
</dbReference>
<dbReference type="InterPro" id="IPR001845">
    <property type="entry name" value="HTH_ArsR_DNA-bd_dom"/>
</dbReference>
<dbReference type="Proteomes" id="UP000002216">
    <property type="component" value="Chromosome"/>
</dbReference>
<proteinExistence type="predicted"/>
<dbReference type="InterPro" id="IPR011991">
    <property type="entry name" value="ArsR-like_HTH"/>
</dbReference>
<dbReference type="PANTHER" id="PTHR33154:SF18">
    <property type="entry name" value="ARSENICAL RESISTANCE OPERON REPRESSOR"/>
    <property type="match status" value="1"/>
</dbReference>
<organism evidence="5 6">
    <name type="scientific">Desulfomicrobium baculatum (strain DSM 4028 / VKM B-1378 / X)</name>
    <name type="common">Desulfovibrio baculatus</name>
    <dbReference type="NCBI Taxonomy" id="525897"/>
    <lineage>
        <taxon>Bacteria</taxon>
        <taxon>Pseudomonadati</taxon>
        <taxon>Thermodesulfobacteriota</taxon>
        <taxon>Desulfovibrionia</taxon>
        <taxon>Desulfovibrionales</taxon>
        <taxon>Desulfomicrobiaceae</taxon>
        <taxon>Desulfomicrobium</taxon>
    </lineage>
</organism>
<dbReference type="NCBIfam" id="NF033788">
    <property type="entry name" value="HTH_metalloreg"/>
    <property type="match status" value="1"/>
</dbReference>
<evidence type="ECO:0000259" key="4">
    <source>
        <dbReference type="PROSITE" id="PS50987"/>
    </source>
</evidence>
<dbReference type="EMBL" id="CP001629">
    <property type="protein sequence ID" value="ACU89997.1"/>
    <property type="molecule type" value="Genomic_DNA"/>
</dbReference>
<feature type="domain" description="HTH arsR-type" evidence="4">
    <location>
        <begin position="7"/>
        <end position="101"/>
    </location>
</feature>
<dbReference type="SUPFAM" id="SSF46785">
    <property type="entry name" value="Winged helix' DNA-binding domain"/>
    <property type="match status" value="1"/>
</dbReference>
<sequence>MLMHFRPTREDFEARARVMKALAHPTRLMMIEELSRGERCVRDLRDLADCDLSTVSKHLSLLKDAGIVEDEKRGKQVYYRLRVPCVLNFFHCLDSVLTARDRLTGL</sequence>
<evidence type="ECO:0000256" key="1">
    <source>
        <dbReference type="ARBA" id="ARBA00023015"/>
    </source>
</evidence>
<dbReference type="GO" id="GO:0003677">
    <property type="term" value="F:DNA binding"/>
    <property type="evidence" value="ECO:0007669"/>
    <property type="project" value="UniProtKB-KW"/>
</dbReference>
<dbReference type="InterPro" id="IPR036390">
    <property type="entry name" value="WH_DNA-bd_sf"/>
</dbReference>
<keyword evidence="2" id="KW-0238">DNA-binding</keyword>
<dbReference type="PRINTS" id="PR00778">
    <property type="entry name" value="HTHARSR"/>
</dbReference>
<accession>C7LXC6</accession>
<dbReference type="HOGENOM" id="CLU_097806_3_3_7"/>
<dbReference type="AlphaFoldDB" id="C7LXC6"/>
<keyword evidence="3" id="KW-0804">Transcription</keyword>
<dbReference type="eggNOG" id="COG0640">
    <property type="taxonomic scope" value="Bacteria"/>
</dbReference>
<evidence type="ECO:0000313" key="5">
    <source>
        <dbReference type="EMBL" id="ACU89997.1"/>
    </source>
</evidence>
<dbReference type="PROSITE" id="PS50987">
    <property type="entry name" value="HTH_ARSR_2"/>
    <property type="match status" value="1"/>
</dbReference>
<dbReference type="STRING" id="525897.Dbac_1906"/>
<dbReference type="InterPro" id="IPR051081">
    <property type="entry name" value="HTH_MetalResp_TranReg"/>
</dbReference>
<evidence type="ECO:0000256" key="3">
    <source>
        <dbReference type="ARBA" id="ARBA00023163"/>
    </source>
</evidence>
<dbReference type="InterPro" id="IPR036388">
    <property type="entry name" value="WH-like_DNA-bd_sf"/>
</dbReference>
<evidence type="ECO:0000313" key="6">
    <source>
        <dbReference type="Proteomes" id="UP000002216"/>
    </source>
</evidence>
<gene>
    <name evidence="5" type="ordered locus">Dbac_1906</name>
</gene>
<keyword evidence="1" id="KW-0805">Transcription regulation</keyword>
<evidence type="ECO:0000256" key="2">
    <source>
        <dbReference type="ARBA" id="ARBA00023125"/>
    </source>
</evidence>
<name>C7LXC6_DESBD</name>
<dbReference type="RefSeq" id="WP_015774088.1">
    <property type="nucleotide sequence ID" value="NC_013173.1"/>
</dbReference>
<dbReference type="PANTHER" id="PTHR33154">
    <property type="entry name" value="TRANSCRIPTIONAL REGULATOR, ARSR FAMILY"/>
    <property type="match status" value="1"/>
</dbReference>
<protein>
    <submittedName>
        <fullName evidence="5">Transcriptional regulator, ArsR family</fullName>
    </submittedName>
</protein>
<dbReference type="CDD" id="cd00090">
    <property type="entry name" value="HTH_ARSR"/>
    <property type="match status" value="1"/>
</dbReference>
<dbReference type="Pfam" id="PF01022">
    <property type="entry name" value="HTH_5"/>
    <property type="match status" value="1"/>
</dbReference>
<keyword evidence="6" id="KW-1185">Reference proteome</keyword>